<dbReference type="PROSITE" id="PS00237">
    <property type="entry name" value="G_PROTEIN_RECEP_F1_1"/>
    <property type="match status" value="1"/>
</dbReference>
<keyword evidence="4 5" id="KW-0472">Membrane</keyword>
<reference evidence="7" key="1">
    <citation type="submission" date="2020-05" db="UniProtKB">
        <authorList>
            <consortium name="EnsemblMetazoa"/>
        </authorList>
    </citation>
    <scope>IDENTIFICATION</scope>
    <source>
        <strain evidence="7">BB02</strain>
    </source>
</reference>
<feature type="transmembrane region" description="Helical" evidence="5">
    <location>
        <begin position="293"/>
        <end position="314"/>
    </location>
</feature>
<dbReference type="PANTHER" id="PTHR46641:SF18">
    <property type="entry name" value="G-PROTEIN COUPLED RECEPTORS FAMILY 1 PROFILE DOMAIN-CONTAINING PROTEIN"/>
    <property type="match status" value="1"/>
</dbReference>
<sequence>MNVICSNVTSRNVTSSNVTLHCGNDIHLLNTASVNTKFDQALVSDDVLWTFTAIVDTWFSLVIAFLGIFGNTLTIVVFKTMGFKDTINITMTTIAFWDLVRVLCGFIHRFYGPLSLLSPPLGRSWQNATYPNINSLQNIATNIAYVIGAYVAMERCLCISFPLRVKSMMTPNNTWLTCIALSAIVLATLFPSLFFLEVKWIKASTFDQPEAKYQFSDFYYTYGQVYIDFYKNFNFLYPLLSLIIMVSSTVVIVYILYKSSAFRGHMINTPLLSKPATKNNSKFSKRDIQVVKMLLLVILTYALVLVPRVTNFFVQFFEPEFSTLRYYNNIARLIVYLILFLDFFNSSSGILIFIYMSSKFRSSLKLIVSIGILRKRLNKNH</sequence>
<accession>A0A2C9LQH5</accession>
<dbReference type="SUPFAM" id="SSF81321">
    <property type="entry name" value="Family A G protein-coupled receptor-like"/>
    <property type="match status" value="1"/>
</dbReference>
<feature type="transmembrane region" description="Helical" evidence="5">
    <location>
        <begin position="235"/>
        <end position="257"/>
    </location>
</feature>
<protein>
    <recommendedName>
        <fullName evidence="6">G-protein coupled receptors family 1 profile domain-containing protein</fullName>
    </recommendedName>
</protein>
<feature type="transmembrane region" description="Helical" evidence="5">
    <location>
        <begin position="90"/>
        <end position="111"/>
    </location>
</feature>
<feature type="domain" description="G-protein coupled receptors family 1 profile" evidence="6">
    <location>
        <begin position="70"/>
        <end position="353"/>
    </location>
</feature>
<feature type="transmembrane region" description="Helical" evidence="5">
    <location>
        <begin position="175"/>
        <end position="196"/>
    </location>
</feature>
<dbReference type="KEGG" id="bgt:106065143"/>
<dbReference type="AlphaFoldDB" id="A0A2C9LQH5"/>
<feature type="transmembrane region" description="Helical" evidence="5">
    <location>
        <begin position="143"/>
        <end position="163"/>
    </location>
</feature>
<evidence type="ECO:0000256" key="5">
    <source>
        <dbReference type="SAM" id="Phobius"/>
    </source>
</evidence>
<gene>
    <name evidence="7" type="primary">106065143</name>
</gene>
<dbReference type="InterPro" id="IPR019427">
    <property type="entry name" value="7TM_GPCR_serpentine_rcpt_Srw"/>
</dbReference>
<keyword evidence="2 5" id="KW-0812">Transmembrane</keyword>
<organism evidence="7 8">
    <name type="scientific">Biomphalaria glabrata</name>
    <name type="common">Bloodfluke planorb</name>
    <name type="synonym">Freshwater snail</name>
    <dbReference type="NCBI Taxonomy" id="6526"/>
    <lineage>
        <taxon>Eukaryota</taxon>
        <taxon>Metazoa</taxon>
        <taxon>Spiralia</taxon>
        <taxon>Lophotrochozoa</taxon>
        <taxon>Mollusca</taxon>
        <taxon>Gastropoda</taxon>
        <taxon>Heterobranchia</taxon>
        <taxon>Euthyneura</taxon>
        <taxon>Panpulmonata</taxon>
        <taxon>Hygrophila</taxon>
        <taxon>Lymnaeoidea</taxon>
        <taxon>Planorbidae</taxon>
        <taxon>Biomphalaria</taxon>
    </lineage>
</organism>
<comment type="subcellular location">
    <subcellularLocation>
        <location evidence="1">Membrane</location>
    </subcellularLocation>
</comment>
<evidence type="ECO:0000313" key="7">
    <source>
        <dbReference type="EnsemblMetazoa" id="BGLB033830-PA"/>
    </source>
</evidence>
<dbReference type="PROSITE" id="PS50262">
    <property type="entry name" value="G_PROTEIN_RECEP_F1_2"/>
    <property type="match status" value="1"/>
</dbReference>
<dbReference type="VEuPathDB" id="VectorBase:BGLB033830"/>
<evidence type="ECO:0000313" key="8">
    <source>
        <dbReference type="Proteomes" id="UP000076420"/>
    </source>
</evidence>
<dbReference type="VEuPathDB" id="VectorBase:BGLAX_026505"/>
<dbReference type="GO" id="GO:0008528">
    <property type="term" value="F:G protein-coupled peptide receptor activity"/>
    <property type="evidence" value="ECO:0007669"/>
    <property type="project" value="InterPro"/>
</dbReference>
<evidence type="ECO:0000256" key="1">
    <source>
        <dbReference type="ARBA" id="ARBA00004370"/>
    </source>
</evidence>
<dbReference type="GO" id="GO:0016020">
    <property type="term" value="C:membrane"/>
    <property type="evidence" value="ECO:0007669"/>
    <property type="project" value="UniProtKB-SubCell"/>
</dbReference>
<dbReference type="Gene3D" id="1.20.1070.10">
    <property type="entry name" value="Rhodopsin 7-helix transmembrane proteins"/>
    <property type="match status" value="1"/>
</dbReference>
<evidence type="ECO:0000256" key="4">
    <source>
        <dbReference type="ARBA" id="ARBA00023136"/>
    </source>
</evidence>
<evidence type="ECO:0000256" key="2">
    <source>
        <dbReference type="ARBA" id="ARBA00022692"/>
    </source>
</evidence>
<evidence type="ECO:0000259" key="6">
    <source>
        <dbReference type="PROSITE" id="PS50262"/>
    </source>
</evidence>
<dbReference type="InterPro" id="IPR000276">
    <property type="entry name" value="GPCR_Rhodpsn"/>
</dbReference>
<feature type="transmembrane region" description="Helical" evidence="5">
    <location>
        <begin position="58"/>
        <end position="78"/>
    </location>
</feature>
<dbReference type="InterPro" id="IPR052954">
    <property type="entry name" value="GPCR-Ligand_Int"/>
</dbReference>
<evidence type="ECO:0000256" key="3">
    <source>
        <dbReference type="ARBA" id="ARBA00022989"/>
    </source>
</evidence>
<feature type="transmembrane region" description="Helical" evidence="5">
    <location>
        <begin position="334"/>
        <end position="356"/>
    </location>
</feature>
<name>A0A2C9LQH5_BIOGL</name>
<keyword evidence="3 5" id="KW-1133">Transmembrane helix</keyword>
<proteinExistence type="predicted"/>
<dbReference type="InterPro" id="IPR017452">
    <property type="entry name" value="GPCR_Rhodpsn_7TM"/>
</dbReference>
<dbReference type="Pfam" id="PF10324">
    <property type="entry name" value="7TM_GPCR_Srw"/>
    <property type="match status" value="1"/>
</dbReference>
<dbReference type="Proteomes" id="UP000076420">
    <property type="component" value="Unassembled WGS sequence"/>
</dbReference>
<dbReference type="PANTHER" id="PTHR46641">
    <property type="entry name" value="FMRFAMIDE RECEPTOR-RELATED"/>
    <property type="match status" value="1"/>
</dbReference>
<dbReference type="EnsemblMetazoa" id="BGLB033830-RA">
    <property type="protein sequence ID" value="BGLB033830-PA"/>
    <property type="gene ID" value="BGLB033830"/>
</dbReference>